<dbReference type="Proteomes" id="UP001497493">
    <property type="component" value="Chromosome"/>
</dbReference>
<dbReference type="PANTHER" id="PTHR38761:SF1">
    <property type="entry name" value="GLUTAMATE--CYSTEINE LIGASE"/>
    <property type="match status" value="1"/>
</dbReference>
<dbReference type="Gene3D" id="3.30.590.20">
    <property type="match status" value="1"/>
</dbReference>
<keyword evidence="6 8" id="KW-0067">ATP-binding</keyword>
<protein>
    <recommendedName>
        <fullName evidence="8">Glutamate--cysteine ligase</fullName>
        <ecNumber evidence="8">6.3.2.2</ecNumber>
    </recommendedName>
    <alternativeName>
        <fullName evidence="8">Gamma-ECS</fullName>
        <shortName evidence="8">GCS</shortName>
    </alternativeName>
    <alternativeName>
        <fullName evidence="8">Gamma-glutamylcysteine synthetase</fullName>
    </alternativeName>
</protein>
<keyword evidence="12" id="KW-1185">Reference proteome</keyword>
<dbReference type="InterPro" id="IPR006334">
    <property type="entry name" value="Glut_cys_ligase"/>
</dbReference>
<dbReference type="PANTHER" id="PTHR38761">
    <property type="entry name" value="GLUTAMATE--CYSTEINE LIGASE"/>
    <property type="match status" value="1"/>
</dbReference>
<keyword evidence="3 8" id="KW-0436">Ligase</keyword>
<evidence type="ECO:0000256" key="4">
    <source>
        <dbReference type="ARBA" id="ARBA00022684"/>
    </source>
</evidence>
<gene>
    <name evidence="8 11" type="primary">gshA</name>
    <name evidence="11" type="ORF">MECH1_V1_2523</name>
</gene>
<dbReference type="InterPro" id="IPR007370">
    <property type="entry name" value="Glu_cys_ligase"/>
</dbReference>
<evidence type="ECO:0000256" key="1">
    <source>
        <dbReference type="ARBA" id="ARBA00005006"/>
    </source>
</evidence>
<name>A0ABM9NKY1_9GAMM</name>
<evidence type="ECO:0000256" key="6">
    <source>
        <dbReference type="ARBA" id="ARBA00022840"/>
    </source>
</evidence>
<organism evidence="11 12">
    <name type="scientific">Candidatus Methylocalor cossyra</name>
    <dbReference type="NCBI Taxonomy" id="3108543"/>
    <lineage>
        <taxon>Bacteria</taxon>
        <taxon>Pseudomonadati</taxon>
        <taxon>Pseudomonadota</taxon>
        <taxon>Gammaproteobacteria</taxon>
        <taxon>Methylococcales</taxon>
        <taxon>Methylococcaceae</taxon>
        <taxon>Candidatus Methylocalor</taxon>
    </lineage>
</organism>
<dbReference type="EC" id="6.3.2.2" evidence="8"/>
<dbReference type="RefSeq" id="WP_348757827.1">
    <property type="nucleotide sequence ID" value="NZ_OZ026884.1"/>
</dbReference>
<evidence type="ECO:0000256" key="7">
    <source>
        <dbReference type="ARBA" id="ARBA00048819"/>
    </source>
</evidence>
<keyword evidence="5 8" id="KW-0547">Nucleotide-binding</keyword>
<evidence type="ECO:0000256" key="5">
    <source>
        <dbReference type="ARBA" id="ARBA00022741"/>
    </source>
</evidence>
<dbReference type="EMBL" id="OZ026884">
    <property type="protein sequence ID" value="CAL1241299.1"/>
    <property type="molecule type" value="Genomic_DNA"/>
</dbReference>
<comment type="similarity">
    <text evidence="2 8">Belongs to the glutamate--cysteine ligase type 1 family. Type 1 subfamily.</text>
</comment>
<comment type="catalytic activity">
    <reaction evidence="7 8 9">
        <text>L-cysteine + L-glutamate + ATP = gamma-L-glutamyl-L-cysteine + ADP + phosphate + H(+)</text>
        <dbReference type="Rhea" id="RHEA:13285"/>
        <dbReference type="ChEBI" id="CHEBI:15378"/>
        <dbReference type="ChEBI" id="CHEBI:29985"/>
        <dbReference type="ChEBI" id="CHEBI:30616"/>
        <dbReference type="ChEBI" id="CHEBI:35235"/>
        <dbReference type="ChEBI" id="CHEBI:43474"/>
        <dbReference type="ChEBI" id="CHEBI:58173"/>
        <dbReference type="ChEBI" id="CHEBI:456216"/>
        <dbReference type="EC" id="6.3.2.2"/>
    </reaction>
</comment>
<evidence type="ECO:0000256" key="3">
    <source>
        <dbReference type="ARBA" id="ARBA00022598"/>
    </source>
</evidence>
<evidence type="ECO:0000313" key="11">
    <source>
        <dbReference type="EMBL" id="CAL1241299.1"/>
    </source>
</evidence>
<comment type="pathway">
    <text evidence="1 8 9">Sulfur metabolism; glutathione biosynthesis; glutathione from L-cysteine and L-glutamate: step 1/2.</text>
</comment>
<reference evidence="11 12" key="1">
    <citation type="submission" date="2024-04" db="EMBL/GenBank/DDBJ databases">
        <authorList>
            <person name="Cremers G."/>
        </authorList>
    </citation>
    <scope>NUCLEOTIDE SEQUENCE [LARGE SCALE GENOMIC DNA]</scope>
    <source>
        <strain evidence="11">MeCH1-AG</strain>
    </source>
</reference>
<dbReference type="NCBIfam" id="TIGR01434">
    <property type="entry name" value="glu_cys_ligase"/>
    <property type="match status" value="1"/>
</dbReference>
<dbReference type="HAMAP" id="MF_00578">
    <property type="entry name" value="Glu_cys_ligase"/>
    <property type="match status" value="1"/>
</dbReference>
<keyword evidence="4 8" id="KW-0317">Glutathione biosynthesis</keyword>
<evidence type="ECO:0000313" key="12">
    <source>
        <dbReference type="Proteomes" id="UP001497493"/>
    </source>
</evidence>
<sequence length="525" mass="58550">MKSGIEVRLGQLLRAGQQHLLRSGLKGLEKESLRMAPTGTIAQTPHPRALGAALTHPWITTDYSEALIELITPPFVDPAATLGFLEDLHTFVYRHLGDEFLLATSMPVGLSGDESIPIARYGTSNVGRMKHVYRRGLAYRYGRTMQAIAGVHFNYSADVALWLVLRELAGSSAPLHAFIADGYFGAIRNVHRYGWLLIYLFGHSPAVCRSFFTGREEAAAAFSELDADTLYRPYATSLRMSDIGYRNSSQAELEISFDSLDRYVASLGAAIDKPHPAYEKIGVKVNGDYRQLNANVLQIENEYYSAIRPKQIARSGEKPTLALKRRGVRYLELRLLDLGCFYPTGVSLDELRFLETFLVFCLLADSPPLSPVEKAETGHNSFAVACCGRTPAFHLSQGGREVPLRDWATQLLEAMGAVAEVLDGQDPARPYSRSVALQRPAIADPEATPSARVLAEMRRSGQSFAAYALELSRRQAAVWRERPLDDAVAERFRQDAERSLAEQRRIEASDRLSFDEFLRRYFAQR</sequence>
<dbReference type="SUPFAM" id="SSF55931">
    <property type="entry name" value="Glutamine synthetase/guanido kinase"/>
    <property type="match status" value="1"/>
</dbReference>
<evidence type="ECO:0000256" key="2">
    <source>
        <dbReference type="ARBA" id="ARBA00008772"/>
    </source>
</evidence>
<dbReference type="GO" id="GO:0004357">
    <property type="term" value="F:glutamate-cysteine ligase activity"/>
    <property type="evidence" value="ECO:0007669"/>
    <property type="project" value="UniProtKB-EC"/>
</dbReference>
<dbReference type="Pfam" id="PF04262">
    <property type="entry name" value="Glu_cys_ligase"/>
    <property type="match status" value="1"/>
</dbReference>
<evidence type="ECO:0000256" key="8">
    <source>
        <dbReference type="HAMAP-Rule" id="MF_00578"/>
    </source>
</evidence>
<evidence type="ECO:0000256" key="9">
    <source>
        <dbReference type="RuleBase" id="RU004391"/>
    </source>
</evidence>
<proteinExistence type="inferred from homology"/>
<accession>A0ABM9NKY1</accession>
<feature type="domain" description="Glutamate--cysteine ligase" evidence="10">
    <location>
        <begin position="11"/>
        <end position="381"/>
    </location>
</feature>
<evidence type="ECO:0000259" key="10">
    <source>
        <dbReference type="Pfam" id="PF04262"/>
    </source>
</evidence>
<dbReference type="InterPro" id="IPR014746">
    <property type="entry name" value="Gln_synth/guanido_kin_cat_dom"/>
</dbReference>